<organism evidence="6 7">
    <name type="scientific">Sphingomonas caseinilyticus</name>
    <dbReference type="NCBI Taxonomy" id="2908205"/>
    <lineage>
        <taxon>Bacteria</taxon>
        <taxon>Pseudomonadati</taxon>
        <taxon>Pseudomonadota</taxon>
        <taxon>Alphaproteobacteria</taxon>
        <taxon>Sphingomonadales</taxon>
        <taxon>Sphingomonadaceae</taxon>
        <taxon>Sphingomonas</taxon>
    </lineage>
</organism>
<dbReference type="InterPro" id="IPR029063">
    <property type="entry name" value="SAM-dependent_MTases_sf"/>
</dbReference>
<evidence type="ECO:0000256" key="2">
    <source>
        <dbReference type="ARBA" id="ARBA00022679"/>
    </source>
</evidence>
<evidence type="ECO:0000256" key="1">
    <source>
        <dbReference type="ARBA" id="ARBA00022603"/>
    </source>
</evidence>
<dbReference type="SUPFAM" id="SSF53335">
    <property type="entry name" value="S-adenosyl-L-methionine-dependent methyltransferases"/>
    <property type="match status" value="1"/>
</dbReference>
<dbReference type="Proteomes" id="UP001203410">
    <property type="component" value="Unassembled WGS sequence"/>
</dbReference>
<sequence length="394" mass="41813">MSETIVRIAARGDGVTASGRHVPFAVPGDVLLADGTVQPGAGHQVPPCRHFPQCGGCQLQHLTDAAYADYCASRVTGALAQHGLGAEIRPAHLSPPNSRRRATLRALKAGGRVLIGFNEAGSNRIVDMLECHVLHPRLLALLQPLRTFLATALPSKRTAEIQLTLADQGPDVMLKGIEVVGLEAVEALSQFSETNRLARLSIDEGFGPEPRYEPQPVTITLGGTAVPMPIGSFLQATEDGEAALVAAAREATAGSARIADLFAGLGTFALSLEGQLTAAEASRDAVLALKLAAARSGRQVTAEHRDLYRRPYDAKELTAFDSVVLDPPRAGAQEQVRELAASPVVRIAYVSCNPATFARDAEILVGGGYKLDWVKPVGQFRWSTHVELAASFSR</sequence>
<feature type="binding site" evidence="4">
    <location>
        <position position="262"/>
    </location>
    <ligand>
        <name>S-adenosyl-L-methionine</name>
        <dbReference type="ChEBI" id="CHEBI:59789"/>
    </ligand>
</feature>
<dbReference type="Gene3D" id="2.40.50.1070">
    <property type="match status" value="1"/>
</dbReference>
<keyword evidence="1 4" id="KW-0489">Methyltransferase</keyword>
<protein>
    <submittedName>
        <fullName evidence="6">Class I SAM-dependent RNA methyltransferase</fullName>
    </submittedName>
</protein>
<evidence type="ECO:0000313" key="7">
    <source>
        <dbReference type="Proteomes" id="UP001203410"/>
    </source>
</evidence>
<proteinExistence type="inferred from homology"/>
<dbReference type="GO" id="GO:0008168">
    <property type="term" value="F:methyltransferase activity"/>
    <property type="evidence" value="ECO:0007669"/>
    <property type="project" value="UniProtKB-KW"/>
</dbReference>
<dbReference type="PROSITE" id="PS01230">
    <property type="entry name" value="TRMA_1"/>
    <property type="match status" value="1"/>
</dbReference>
<keyword evidence="3 4" id="KW-0949">S-adenosyl-L-methionine</keyword>
<dbReference type="EMBL" id="JAMGBA010000001">
    <property type="protein sequence ID" value="MCL6697531.1"/>
    <property type="molecule type" value="Genomic_DNA"/>
</dbReference>
<dbReference type="GO" id="GO:0032259">
    <property type="term" value="P:methylation"/>
    <property type="evidence" value="ECO:0007669"/>
    <property type="project" value="UniProtKB-KW"/>
</dbReference>
<comment type="caution">
    <text evidence="6">The sequence shown here is derived from an EMBL/GenBank/DDBJ whole genome shotgun (WGS) entry which is preliminary data.</text>
</comment>
<evidence type="ECO:0000313" key="6">
    <source>
        <dbReference type="EMBL" id="MCL6697531.1"/>
    </source>
</evidence>
<evidence type="ECO:0000256" key="4">
    <source>
        <dbReference type="PROSITE-ProRule" id="PRU01024"/>
    </source>
</evidence>
<feature type="binding site" evidence="4">
    <location>
        <position position="235"/>
    </location>
    <ligand>
        <name>S-adenosyl-L-methionine</name>
        <dbReference type="ChEBI" id="CHEBI:59789"/>
    </ligand>
</feature>
<dbReference type="PROSITE" id="PS51687">
    <property type="entry name" value="SAM_MT_RNA_M5U"/>
    <property type="match status" value="1"/>
</dbReference>
<dbReference type="Gene3D" id="3.40.50.150">
    <property type="entry name" value="Vaccinia Virus protein VP39"/>
    <property type="match status" value="1"/>
</dbReference>
<dbReference type="Pfam" id="PF05958">
    <property type="entry name" value="tRNA_U5-meth_tr"/>
    <property type="match status" value="1"/>
</dbReference>
<feature type="active site" description="Nucleophile" evidence="4">
    <location>
        <position position="352"/>
    </location>
</feature>
<dbReference type="PANTHER" id="PTHR11061">
    <property type="entry name" value="RNA M5U METHYLTRANSFERASE"/>
    <property type="match status" value="1"/>
</dbReference>
<gene>
    <name evidence="6" type="ORF">LZ496_01855</name>
</gene>
<evidence type="ECO:0000256" key="5">
    <source>
        <dbReference type="PROSITE-ProRule" id="PRU10015"/>
    </source>
</evidence>
<reference evidence="6 7" key="1">
    <citation type="submission" date="2022-05" db="EMBL/GenBank/DDBJ databases">
        <authorList>
            <person name="Jo J.-H."/>
            <person name="Im W.-T."/>
        </authorList>
    </citation>
    <scope>NUCLEOTIDE SEQUENCE [LARGE SCALE GENOMIC DNA]</scope>
    <source>
        <strain evidence="6 7">NSE70-1</strain>
    </source>
</reference>
<keyword evidence="7" id="KW-1185">Reference proteome</keyword>
<dbReference type="PANTHER" id="PTHR11061:SF49">
    <property type="entry name" value="23S RRNA (URACIL(1939)-C(5))-METHYLTRANSFERASE RLMD"/>
    <property type="match status" value="1"/>
</dbReference>
<keyword evidence="2 4" id="KW-0808">Transferase</keyword>
<feature type="binding site" evidence="4">
    <location>
        <position position="326"/>
    </location>
    <ligand>
        <name>S-adenosyl-L-methionine</name>
        <dbReference type="ChEBI" id="CHEBI:59789"/>
    </ligand>
</feature>
<evidence type="ECO:0000256" key="3">
    <source>
        <dbReference type="ARBA" id="ARBA00022691"/>
    </source>
</evidence>
<name>A0ABT0RRR0_9SPHN</name>
<dbReference type="InterPro" id="IPR010280">
    <property type="entry name" value="U5_MeTrfase_fam"/>
</dbReference>
<feature type="active site" evidence="5">
    <location>
        <position position="352"/>
    </location>
</feature>
<accession>A0ABT0RRR0</accession>
<dbReference type="RefSeq" id="WP_249902894.1">
    <property type="nucleotide sequence ID" value="NZ_JAMGBA010000001.1"/>
</dbReference>
<feature type="binding site" evidence="4">
    <location>
        <position position="280"/>
    </location>
    <ligand>
        <name>S-adenosyl-L-methionine</name>
        <dbReference type="ChEBI" id="CHEBI:59789"/>
    </ligand>
</feature>
<dbReference type="InterPro" id="IPR030390">
    <property type="entry name" value="MeTrfase_TrmA_AS"/>
</dbReference>
<comment type="similarity">
    <text evidence="4">Belongs to the class I-like SAM-binding methyltransferase superfamily. RNA M5U methyltransferase family.</text>
</comment>